<name>A0A9Q0KZ79_9MAGN</name>
<accession>A0A9Q0KZ79</accession>
<evidence type="ECO:0000313" key="3">
    <source>
        <dbReference type="Proteomes" id="UP001141806"/>
    </source>
</evidence>
<dbReference type="Proteomes" id="UP001141806">
    <property type="component" value="Unassembled WGS sequence"/>
</dbReference>
<reference evidence="2" key="1">
    <citation type="journal article" date="2023" name="Plant J.">
        <title>The genome of the king protea, Protea cynaroides.</title>
        <authorList>
            <person name="Chang J."/>
            <person name="Duong T.A."/>
            <person name="Schoeman C."/>
            <person name="Ma X."/>
            <person name="Roodt D."/>
            <person name="Barker N."/>
            <person name="Li Z."/>
            <person name="Van de Peer Y."/>
            <person name="Mizrachi E."/>
        </authorList>
    </citation>
    <scope>NUCLEOTIDE SEQUENCE</scope>
    <source>
        <tissue evidence="2">Young leaves</tissue>
    </source>
</reference>
<evidence type="ECO:0000256" key="1">
    <source>
        <dbReference type="SAM" id="MobiDB-lite"/>
    </source>
</evidence>
<keyword evidence="3" id="KW-1185">Reference proteome</keyword>
<protein>
    <submittedName>
        <fullName evidence="2">Uncharacterized protein</fullName>
    </submittedName>
</protein>
<dbReference type="PANTHER" id="PTHR33971:SF3">
    <property type="entry name" value="UBIQUITIN CARBOXYL-TERMINAL HYDROLASE 36"/>
    <property type="match status" value="1"/>
</dbReference>
<feature type="region of interest" description="Disordered" evidence="1">
    <location>
        <begin position="75"/>
        <end position="149"/>
    </location>
</feature>
<dbReference type="PANTHER" id="PTHR33971">
    <property type="entry name" value="OS06G0232000 PROTEIN"/>
    <property type="match status" value="1"/>
</dbReference>
<comment type="caution">
    <text evidence="2">The sequence shown here is derived from an EMBL/GenBank/DDBJ whole genome shotgun (WGS) entry which is preliminary data.</text>
</comment>
<sequence>MDGYTSLSNFIYSPQPSFSNSIWEWELNLQNHRSVIYYSVSEFNEPEFEEYDPTPYDGGYDQALTYGKPLPPSEAICYPLSTPEPTQPIPPPLQVPSNGSTINPPNGGAEEVNHSRSPPSRKKSTEEETPSFGGEPISSHGDSVVPAGNGNGNGSDTCYEYPLDSFHLGWFDYGCGDGYGRQEPQNSWSDCGSEKGFCESLFGYWPCLSKKDREQRRSSQQQIGEEQRCGDQWGETADFLFGSLYPYGERRNTGEVNSGNERYYQQQYNYKQSESNQIWVQNPSYYQQASPSHYIDGEDSYYQQQYNYKQNESNQIWFQSPSYYQASPSHYIDGEDSYYQQQDNYKQNESNQIWVQNPSYYQASPTHFIDGEDSYYYNQSKYYDE</sequence>
<proteinExistence type="predicted"/>
<organism evidence="2 3">
    <name type="scientific">Protea cynaroides</name>
    <dbReference type="NCBI Taxonomy" id="273540"/>
    <lineage>
        <taxon>Eukaryota</taxon>
        <taxon>Viridiplantae</taxon>
        <taxon>Streptophyta</taxon>
        <taxon>Embryophyta</taxon>
        <taxon>Tracheophyta</taxon>
        <taxon>Spermatophyta</taxon>
        <taxon>Magnoliopsida</taxon>
        <taxon>Proteales</taxon>
        <taxon>Proteaceae</taxon>
        <taxon>Protea</taxon>
    </lineage>
</organism>
<feature type="compositionally biased region" description="Pro residues" evidence="1">
    <location>
        <begin position="85"/>
        <end position="94"/>
    </location>
</feature>
<dbReference type="EMBL" id="JAMYWD010000002">
    <property type="protein sequence ID" value="KAJ4979473.1"/>
    <property type="molecule type" value="Genomic_DNA"/>
</dbReference>
<dbReference type="GO" id="GO:0070300">
    <property type="term" value="F:phosphatidic acid binding"/>
    <property type="evidence" value="ECO:0007669"/>
    <property type="project" value="InterPro"/>
</dbReference>
<dbReference type="OrthoDB" id="768992at2759"/>
<gene>
    <name evidence="2" type="ORF">NE237_010253</name>
</gene>
<evidence type="ECO:0000313" key="2">
    <source>
        <dbReference type="EMBL" id="KAJ4979473.1"/>
    </source>
</evidence>
<dbReference type="InterPro" id="IPR038943">
    <property type="entry name" value="PLDrp1-like"/>
</dbReference>
<dbReference type="AlphaFoldDB" id="A0A9Q0KZ79"/>